<proteinExistence type="inferred from homology"/>
<keyword evidence="5" id="KW-0812">Transmembrane</keyword>
<keyword evidence="10" id="KW-1185">Reference proteome</keyword>
<dbReference type="InterPro" id="IPR051906">
    <property type="entry name" value="TolC-like"/>
</dbReference>
<dbReference type="Gene3D" id="1.20.1600.10">
    <property type="entry name" value="Outer membrane efflux proteins (OEP)"/>
    <property type="match status" value="1"/>
</dbReference>
<organism evidence="9 10">
    <name type="scientific">Stieleria bergensis</name>
    <dbReference type="NCBI Taxonomy" id="2528025"/>
    <lineage>
        <taxon>Bacteria</taxon>
        <taxon>Pseudomonadati</taxon>
        <taxon>Planctomycetota</taxon>
        <taxon>Planctomycetia</taxon>
        <taxon>Pirellulales</taxon>
        <taxon>Pirellulaceae</taxon>
        <taxon>Stieleria</taxon>
    </lineage>
</organism>
<dbReference type="AlphaFoldDB" id="A0A517SVZ3"/>
<dbReference type="Proteomes" id="UP000315003">
    <property type="component" value="Chromosome"/>
</dbReference>
<dbReference type="Pfam" id="PF02321">
    <property type="entry name" value="OEP"/>
    <property type="match status" value="1"/>
</dbReference>
<dbReference type="GO" id="GO:1990281">
    <property type="term" value="C:efflux pump complex"/>
    <property type="evidence" value="ECO:0007669"/>
    <property type="project" value="TreeGrafter"/>
</dbReference>
<evidence type="ECO:0000256" key="8">
    <source>
        <dbReference type="SAM" id="SignalP"/>
    </source>
</evidence>
<dbReference type="PANTHER" id="PTHR30026">
    <property type="entry name" value="OUTER MEMBRANE PROTEIN TOLC"/>
    <property type="match status" value="1"/>
</dbReference>
<protein>
    <submittedName>
        <fullName evidence="9">Outer membrane efflux protein</fullName>
    </submittedName>
</protein>
<evidence type="ECO:0000256" key="7">
    <source>
        <dbReference type="ARBA" id="ARBA00023237"/>
    </source>
</evidence>
<dbReference type="GO" id="GO:0015562">
    <property type="term" value="F:efflux transmembrane transporter activity"/>
    <property type="evidence" value="ECO:0007669"/>
    <property type="project" value="InterPro"/>
</dbReference>
<keyword evidence="8" id="KW-0732">Signal</keyword>
<evidence type="ECO:0000256" key="3">
    <source>
        <dbReference type="ARBA" id="ARBA00022448"/>
    </source>
</evidence>
<keyword evidence="6" id="KW-0472">Membrane</keyword>
<evidence type="ECO:0000313" key="10">
    <source>
        <dbReference type="Proteomes" id="UP000315003"/>
    </source>
</evidence>
<comment type="subcellular location">
    <subcellularLocation>
        <location evidence="1">Cell outer membrane</location>
    </subcellularLocation>
</comment>
<dbReference type="GO" id="GO:0015288">
    <property type="term" value="F:porin activity"/>
    <property type="evidence" value="ECO:0007669"/>
    <property type="project" value="TreeGrafter"/>
</dbReference>
<evidence type="ECO:0000313" key="9">
    <source>
        <dbReference type="EMBL" id="QDT60241.1"/>
    </source>
</evidence>
<dbReference type="EMBL" id="CP036272">
    <property type="protein sequence ID" value="QDT60241.1"/>
    <property type="molecule type" value="Genomic_DNA"/>
</dbReference>
<evidence type="ECO:0000256" key="4">
    <source>
        <dbReference type="ARBA" id="ARBA00022452"/>
    </source>
</evidence>
<accession>A0A517SVZ3</accession>
<feature type="signal peptide" evidence="8">
    <location>
        <begin position="1"/>
        <end position="23"/>
    </location>
</feature>
<dbReference type="PANTHER" id="PTHR30026:SF20">
    <property type="entry name" value="OUTER MEMBRANE PROTEIN TOLC"/>
    <property type="match status" value="1"/>
</dbReference>
<keyword evidence="7" id="KW-0998">Cell outer membrane</keyword>
<name>A0A517SVZ3_9BACT</name>
<keyword evidence="4" id="KW-1134">Transmembrane beta strand</keyword>
<sequence precursor="true">MLRIRTSSALQASWVLATLTGCAGMPGAKTPPSGDHRGQVIADMIRASARDEAARILGDAPQGSAIVDASSKDQPEFGSAVSLSDQIAGTAKTQLLSPIPAELPSPATHATQVAPPQLAGHDQAEPLTLSINGVAYRLTPVNETLVSEVQQASGVAVQGLNPNALAWVPDESAATSSEQVAVLDQDSVLDQGPVVLPENVIPMNLPSVLASINSQHPLVGRAQWEVRQAYAELDAANALWLPSIQLGFSWHRHDGNYQASDGDIVDVNRNSFQYGMGVGATGAGTTAARPGILAEFHLADAIFQPRVSERRVWAGGHAATATMNQQMRDASAAYFELLRGHQTMAIVRESRERIADLKKITVDFSEAGQGTEADADRLQTEVALMDGRLIQTQEDAQVAAVALARSISFPSDGTTIEPMDMTIVPLDLTTPDSDRGSLVATALRNRPELKSEQALVAAACEAYRREKFAPFVPSVLLGFSSSGFGGGLGSDTDNIDGRYDFDAILSWQMRNLGYGERAARAQQSARVQQAKYSKLSQMDLVAEQVSTAHTRVQHRFTRIAIAENGIEHARDSFQKNMQRIRNGQGLPIEALQSAQALEMAQREYLAAVVDYNQAQIDLQWALGFSVEGL</sequence>
<reference evidence="9 10" key="1">
    <citation type="submission" date="2019-02" db="EMBL/GenBank/DDBJ databases">
        <title>Deep-cultivation of Planctomycetes and their phenomic and genomic characterization uncovers novel biology.</title>
        <authorList>
            <person name="Wiegand S."/>
            <person name="Jogler M."/>
            <person name="Boedeker C."/>
            <person name="Pinto D."/>
            <person name="Vollmers J."/>
            <person name="Rivas-Marin E."/>
            <person name="Kohn T."/>
            <person name="Peeters S.H."/>
            <person name="Heuer A."/>
            <person name="Rast P."/>
            <person name="Oberbeckmann S."/>
            <person name="Bunk B."/>
            <person name="Jeske O."/>
            <person name="Meyerdierks A."/>
            <person name="Storesund J.E."/>
            <person name="Kallscheuer N."/>
            <person name="Luecker S."/>
            <person name="Lage O.M."/>
            <person name="Pohl T."/>
            <person name="Merkel B.J."/>
            <person name="Hornburger P."/>
            <person name="Mueller R.-W."/>
            <person name="Bruemmer F."/>
            <person name="Labrenz M."/>
            <person name="Spormann A.M."/>
            <person name="Op den Camp H."/>
            <person name="Overmann J."/>
            <person name="Amann R."/>
            <person name="Jetten M.S.M."/>
            <person name="Mascher T."/>
            <person name="Medema M.H."/>
            <person name="Devos D.P."/>
            <person name="Kaster A.-K."/>
            <person name="Ovreas L."/>
            <person name="Rohde M."/>
            <person name="Galperin M.Y."/>
            <person name="Jogler C."/>
        </authorList>
    </citation>
    <scope>NUCLEOTIDE SEQUENCE [LARGE SCALE GENOMIC DNA]</scope>
    <source>
        <strain evidence="9 10">SV_7m_r</strain>
    </source>
</reference>
<dbReference type="SUPFAM" id="SSF56954">
    <property type="entry name" value="Outer membrane efflux proteins (OEP)"/>
    <property type="match status" value="1"/>
</dbReference>
<comment type="similarity">
    <text evidence="2">Belongs to the outer membrane factor (OMF) (TC 1.B.17) family.</text>
</comment>
<evidence type="ECO:0000256" key="5">
    <source>
        <dbReference type="ARBA" id="ARBA00022692"/>
    </source>
</evidence>
<evidence type="ECO:0000256" key="1">
    <source>
        <dbReference type="ARBA" id="ARBA00004442"/>
    </source>
</evidence>
<dbReference type="RefSeq" id="WP_145272615.1">
    <property type="nucleotide sequence ID" value="NZ_CP036272.1"/>
</dbReference>
<dbReference type="OrthoDB" id="266724at2"/>
<evidence type="ECO:0000256" key="6">
    <source>
        <dbReference type="ARBA" id="ARBA00023136"/>
    </source>
</evidence>
<dbReference type="GO" id="GO:0009279">
    <property type="term" value="C:cell outer membrane"/>
    <property type="evidence" value="ECO:0007669"/>
    <property type="project" value="UniProtKB-SubCell"/>
</dbReference>
<dbReference type="PROSITE" id="PS51257">
    <property type="entry name" value="PROKAR_LIPOPROTEIN"/>
    <property type="match status" value="1"/>
</dbReference>
<evidence type="ECO:0000256" key="2">
    <source>
        <dbReference type="ARBA" id="ARBA00007613"/>
    </source>
</evidence>
<keyword evidence="3" id="KW-0813">Transport</keyword>
<gene>
    <name evidence="9" type="ORF">SV7mr_27610</name>
</gene>
<feature type="chain" id="PRO_5021939972" evidence="8">
    <location>
        <begin position="24"/>
        <end position="629"/>
    </location>
</feature>
<dbReference type="InterPro" id="IPR003423">
    <property type="entry name" value="OMP_efflux"/>
</dbReference>